<comment type="caution">
    <text evidence="15">The sequence shown here is derived from an EMBL/GenBank/DDBJ whole genome shotgun (WGS) entry which is preliminary data.</text>
</comment>
<dbReference type="InterPro" id="IPR003594">
    <property type="entry name" value="HATPase_dom"/>
</dbReference>
<dbReference type="Pfam" id="PF00512">
    <property type="entry name" value="HisKA"/>
    <property type="match status" value="1"/>
</dbReference>
<feature type="transmembrane region" description="Helical" evidence="12">
    <location>
        <begin position="12"/>
        <end position="36"/>
    </location>
</feature>
<reference evidence="15 16" key="1">
    <citation type="submission" date="2020-08" db="EMBL/GenBank/DDBJ databases">
        <title>A Genomic Blueprint of the Chicken Gut Microbiome.</title>
        <authorList>
            <person name="Gilroy R."/>
            <person name="Ravi A."/>
            <person name="Getino M."/>
            <person name="Pursley I."/>
            <person name="Horton D.L."/>
            <person name="Alikhan N.-F."/>
            <person name="Baker D."/>
            <person name="Gharbi K."/>
            <person name="Hall N."/>
            <person name="Watson M."/>
            <person name="Adriaenssens E.M."/>
            <person name="Foster-Nyarko E."/>
            <person name="Jarju S."/>
            <person name="Secka A."/>
            <person name="Antonio M."/>
            <person name="Oren A."/>
            <person name="Chaudhuri R."/>
            <person name="La Ragione R.M."/>
            <person name="Hildebrand F."/>
            <person name="Pallen M.J."/>
        </authorList>
    </citation>
    <scope>NUCLEOTIDE SEQUENCE [LARGE SCALE GENOMIC DNA]</scope>
    <source>
        <strain evidence="15 16">Sa3CUA8</strain>
    </source>
</reference>
<keyword evidence="5" id="KW-0597">Phosphoprotein</keyword>
<feature type="domain" description="HAMP" evidence="14">
    <location>
        <begin position="72"/>
        <end position="124"/>
    </location>
</feature>
<dbReference type="PROSITE" id="PS50885">
    <property type="entry name" value="HAMP"/>
    <property type="match status" value="1"/>
</dbReference>
<gene>
    <name evidence="15" type="ORF">H9659_06370</name>
</gene>
<keyword evidence="8" id="KW-0418">Kinase</keyword>
<dbReference type="PROSITE" id="PS50109">
    <property type="entry name" value="HIS_KIN"/>
    <property type="match status" value="1"/>
</dbReference>
<evidence type="ECO:0000256" key="4">
    <source>
        <dbReference type="ARBA" id="ARBA00022475"/>
    </source>
</evidence>
<dbReference type="InterPro" id="IPR013767">
    <property type="entry name" value="PAS_fold"/>
</dbReference>
<keyword evidence="12" id="KW-0812">Transmembrane</keyword>
<keyword evidence="12" id="KW-1133">Transmembrane helix</keyword>
<evidence type="ECO:0000256" key="3">
    <source>
        <dbReference type="ARBA" id="ARBA00012438"/>
    </source>
</evidence>
<dbReference type="CDD" id="cd00082">
    <property type="entry name" value="HisKA"/>
    <property type="match status" value="1"/>
</dbReference>
<keyword evidence="4" id="KW-1003">Cell membrane</keyword>
<dbReference type="Gene3D" id="1.10.287.130">
    <property type="match status" value="1"/>
</dbReference>
<dbReference type="SUPFAM" id="SSF158472">
    <property type="entry name" value="HAMP domain-like"/>
    <property type="match status" value="1"/>
</dbReference>
<dbReference type="InterPro" id="IPR003660">
    <property type="entry name" value="HAMP_dom"/>
</dbReference>
<evidence type="ECO:0000256" key="10">
    <source>
        <dbReference type="ARBA" id="ARBA00023012"/>
    </source>
</evidence>
<dbReference type="PRINTS" id="PR00344">
    <property type="entry name" value="BCTRLSENSOR"/>
</dbReference>
<keyword evidence="11 12" id="KW-0472">Membrane</keyword>
<dbReference type="InterPro" id="IPR005467">
    <property type="entry name" value="His_kinase_dom"/>
</dbReference>
<proteinExistence type="predicted"/>
<dbReference type="InterPro" id="IPR036890">
    <property type="entry name" value="HATPase_C_sf"/>
</dbReference>
<evidence type="ECO:0000256" key="11">
    <source>
        <dbReference type="ARBA" id="ARBA00023136"/>
    </source>
</evidence>
<feature type="transmembrane region" description="Helical" evidence="12">
    <location>
        <begin position="48"/>
        <end position="67"/>
    </location>
</feature>
<evidence type="ECO:0000256" key="1">
    <source>
        <dbReference type="ARBA" id="ARBA00000085"/>
    </source>
</evidence>
<dbReference type="Gene3D" id="3.30.450.20">
    <property type="entry name" value="PAS domain"/>
    <property type="match status" value="1"/>
</dbReference>
<dbReference type="Gene3D" id="3.30.565.10">
    <property type="entry name" value="Histidine kinase-like ATPase, C-terminal domain"/>
    <property type="match status" value="1"/>
</dbReference>
<dbReference type="SUPFAM" id="SSF47384">
    <property type="entry name" value="Homodimeric domain of signal transducing histidine kinase"/>
    <property type="match status" value="1"/>
</dbReference>
<comment type="catalytic activity">
    <reaction evidence="1">
        <text>ATP + protein L-histidine = ADP + protein N-phospho-L-histidine.</text>
        <dbReference type="EC" id="2.7.13.3"/>
    </reaction>
</comment>
<dbReference type="NCBIfam" id="NF046044">
    <property type="entry name" value="PnpS"/>
    <property type="match status" value="1"/>
</dbReference>
<keyword evidence="16" id="KW-1185">Reference proteome</keyword>
<dbReference type="Pfam" id="PF00989">
    <property type="entry name" value="PAS"/>
    <property type="match status" value="1"/>
</dbReference>
<organism evidence="15 16">
    <name type="scientific">Sporosarcina gallistercoris</name>
    <dbReference type="NCBI Taxonomy" id="2762245"/>
    <lineage>
        <taxon>Bacteria</taxon>
        <taxon>Bacillati</taxon>
        <taxon>Bacillota</taxon>
        <taxon>Bacilli</taxon>
        <taxon>Bacillales</taxon>
        <taxon>Caryophanaceae</taxon>
        <taxon>Sporosarcina</taxon>
    </lineage>
</organism>
<dbReference type="SUPFAM" id="SSF55874">
    <property type="entry name" value="ATPase domain of HSP90 chaperone/DNA topoisomerase II/histidine kinase"/>
    <property type="match status" value="1"/>
</dbReference>
<dbReference type="SMART" id="SM00387">
    <property type="entry name" value="HATPase_c"/>
    <property type="match status" value="1"/>
</dbReference>
<dbReference type="InterPro" id="IPR004358">
    <property type="entry name" value="Sig_transdc_His_kin-like_C"/>
</dbReference>
<dbReference type="PANTHER" id="PTHR45453">
    <property type="entry name" value="PHOSPHATE REGULON SENSOR PROTEIN PHOR"/>
    <property type="match status" value="1"/>
</dbReference>
<evidence type="ECO:0000313" key="15">
    <source>
        <dbReference type="EMBL" id="MBD7907948.1"/>
    </source>
</evidence>
<dbReference type="InterPro" id="IPR050351">
    <property type="entry name" value="BphY/WalK/GraS-like"/>
</dbReference>
<evidence type="ECO:0000256" key="5">
    <source>
        <dbReference type="ARBA" id="ARBA00022553"/>
    </source>
</evidence>
<dbReference type="Gene3D" id="6.10.340.10">
    <property type="match status" value="1"/>
</dbReference>
<dbReference type="CDD" id="cd00075">
    <property type="entry name" value="HATPase"/>
    <property type="match status" value="1"/>
</dbReference>
<evidence type="ECO:0000256" key="8">
    <source>
        <dbReference type="ARBA" id="ARBA00022777"/>
    </source>
</evidence>
<dbReference type="InterPro" id="IPR036097">
    <property type="entry name" value="HisK_dim/P_sf"/>
</dbReference>
<dbReference type="EMBL" id="JACSQY010000003">
    <property type="protein sequence ID" value="MBD7907948.1"/>
    <property type="molecule type" value="Genomic_DNA"/>
</dbReference>
<name>A0ABR8PIG0_9BACL</name>
<dbReference type="Proteomes" id="UP000659496">
    <property type="component" value="Unassembled WGS sequence"/>
</dbReference>
<evidence type="ECO:0000313" key="16">
    <source>
        <dbReference type="Proteomes" id="UP000659496"/>
    </source>
</evidence>
<evidence type="ECO:0000259" key="13">
    <source>
        <dbReference type="PROSITE" id="PS50109"/>
    </source>
</evidence>
<dbReference type="CDD" id="cd06225">
    <property type="entry name" value="HAMP"/>
    <property type="match status" value="1"/>
</dbReference>
<protein>
    <recommendedName>
        <fullName evidence="3">histidine kinase</fullName>
        <ecNumber evidence="3">2.7.13.3</ecNumber>
    </recommendedName>
</protein>
<evidence type="ECO:0000256" key="7">
    <source>
        <dbReference type="ARBA" id="ARBA00022741"/>
    </source>
</evidence>
<evidence type="ECO:0000259" key="14">
    <source>
        <dbReference type="PROSITE" id="PS50885"/>
    </source>
</evidence>
<keyword evidence="7" id="KW-0547">Nucleotide-binding</keyword>
<keyword evidence="10" id="KW-0902">Two-component regulatory system</keyword>
<dbReference type="Pfam" id="PF02518">
    <property type="entry name" value="HATPase_c"/>
    <property type="match status" value="1"/>
</dbReference>
<evidence type="ECO:0000256" key="12">
    <source>
        <dbReference type="SAM" id="Phobius"/>
    </source>
</evidence>
<dbReference type="PANTHER" id="PTHR45453:SF1">
    <property type="entry name" value="PHOSPHATE REGULON SENSOR PROTEIN PHOR"/>
    <property type="match status" value="1"/>
</dbReference>
<keyword evidence="9" id="KW-0067">ATP-binding</keyword>
<evidence type="ECO:0000256" key="9">
    <source>
        <dbReference type="ARBA" id="ARBA00022840"/>
    </source>
</evidence>
<dbReference type="SUPFAM" id="SSF55785">
    <property type="entry name" value="PYP-like sensor domain (PAS domain)"/>
    <property type="match status" value="1"/>
</dbReference>
<keyword evidence="6" id="KW-0808">Transferase</keyword>
<dbReference type="InterPro" id="IPR003661">
    <property type="entry name" value="HisK_dim/P_dom"/>
</dbReference>
<dbReference type="RefSeq" id="WP_191689091.1">
    <property type="nucleotide sequence ID" value="NZ_JACSQY010000003.1"/>
</dbReference>
<accession>A0ABR8PIG0</accession>
<feature type="domain" description="Histidine kinase" evidence="13">
    <location>
        <begin position="254"/>
        <end position="471"/>
    </location>
</feature>
<evidence type="ECO:0000256" key="6">
    <source>
        <dbReference type="ARBA" id="ARBA00022679"/>
    </source>
</evidence>
<comment type="subcellular location">
    <subcellularLocation>
        <location evidence="2">Cell membrane</location>
        <topology evidence="2">Multi-pass membrane protein</topology>
    </subcellularLocation>
</comment>
<dbReference type="InterPro" id="IPR035965">
    <property type="entry name" value="PAS-like_dom_sf"/>
</dbReference>
<dbReference type="SMART" id="SM00388">
    <property type="entry name" value="HisKA"/>
    <property type="match status" value="1"/>
</dbReference>
<sequence>MIKEGHSRRILLTTSAALVVFSVVLWIVISQFFNVVDANMNPSLEKKFLLYLTVVIVLFLLLSLFTVSRMIYHFTKPVDELTLVARKLASGDYKARVSVSEFKDLGNLAISINQIARNGQETQIVRSMEKERLKTLIESIGSSLLMLGRGGTVNLMNGVFAQTFNASSPDAIGKSYKEIGLPLAAEKLIEDVFLSEQVHEQQIRIQQDNGPLDLNVYGAPVIGRHGNWLGIIVVFHDISKIIRLEEVRKDFVANVSHELRTPVTSIKGFAETLLDGALSDPEISRDFITIIEKESGRLHSLVSDLLELSGIEQHGFTLNLSQVDAAITIQEAAQLVSGKLAEKQMTVEIEEMGELVIEADSGRLMQVLVNLLINAITYSKQGTTVRISGKKDHDSIVISIADEGIGIEKEKLQRVFERFYRADLARSRESGGTGLGLAIVKHLLEAHHGSIWVESELGEGSVFFIKLPIHQHLTASE</sequence>
<evidence type="ECO:0000256" key="2">
    <source>
        <dbReference type="ARBA" id="ARBA00004651"/>
    </source>
</evidence>
<dbReference type="EC" id="2.7.13.3" evidence="3"/>